<reference evidence="6" key="1">
    <citation type="journal article" date="2020" name="mSystems">
        <title>Genome- and Community-Level Interaction Insights into Carbon Utilization and Element Cycling Functions of Hydrothermarchaeota in Hydrothermal Sediment.</title>
        <authorList>
            <person name="Zhou Z."/>
            <person name="Liu Y."/>
            <person name="Xu W."/>
            <person name="Pan J."/>
            <person name="Luo Z.H."/>
            <person name="Li M."/>
        </authorList>
    </citation>
    <scope>NUCLEOTIDE SEQUENCE [LARGE SCALE GENOMIC DNA]</scope>
    <source>
        <strain evidence="6">SpSt-222</strain>
    </source>
</reference>
<keyword evidence="3" id="KW-0547">Nucleotide-binding</keyword>
<proteinExistence type="inferred from homology"/>
<dbReference type="PROSITE" id="PS00211">
    <property type="entry name" value="ABC_TRANSPORTER_1"/>
    <property type="match status" value="1"/>
</dbReference>
<dbReference type="PANTHER" id="PTHR43820:SF2">
    <property type="entry name" value="ABC TRANSPORTER ATP-BINDING PROTEIN"/>
    <property type="match status" value="1"/>
</dbReference>
<dbReference type="SMART" id="SM00382">
    <property type="entry name" value="AAA"/>
    <property type="match status" value="1"/>
</dbReference>
<dbReference type="InterPro" id="IPR003439">
    <property type="entry name" value="ABC_transporter-like_ATP-bd"/>
</dbReference>
<dbReference type="InterPro" id="IPR003593">
    <property type="entry name" value="AAA+_ATPase"/>
</dbReference>
<dbReference type="CDD" id="cd03224">
    <property type="entry name" value="ABC_TM1139_LivF_branched"/>
    <property type="match status" value="1"/>
</dbReference>
<comment type="similarity">
    <text evidence="1">Belongs to the ABC transporter superfamily.</text>
</comment>
<dbReference type="PANTHER" id="PTHR43820">
    <property type="entry name" value="HIGH-AFFINITY BRANCHED-CHAIN AMINO ACID TRANSPORT ATP-BINDING PROTEIN LIVF"/>
    <property type="match status" value="1"/>
</dbReference>
<accession>A0A7C1G4F7</accession>
<evidence type="ECO:0000256" key="3">
    <source>
        <dbReference type="ARBA" id="ARBA00022741"/>
    </source>
</evidence>
<protein>
    <submittedName>
        <fullName evidence="6">ABC transporter ATP-binding protein</fullName>
    </submittedName>
</protein>
<dbReference type="GO" id="GO:0005524">
    <property type="term" value="F:ATP binding"/>
    <property type="evidence" value="ECO:0007669"/>
    <property type="project" value="UniProtKB-KW"/>
</dbReference>
<evidence type="ECO:0000256" key="4">
    <source>
        <dbReference type="ARBA" id="ARBA00022840"/>
    </source>
</evidence>
<keyword evidence="4 6" id="KW-0067">ATP-binding</keyword>
<keyword evidence="2" id="KW-0813">Transport</keyword>
<dbReference type="EMBL" id="DSJL01000011">
    <property type="protein sequence ID" value="HEF66326.1"/>
    <property type="molecule type" value="Genomic_DNA"/>
</dbReference>
<evidence type="ECO:0000256" key="5">
    <source>
        <dbReference type="ARBA" id="ARBA00022970"/>
    </source>
</evidence>
<name>A0A7C1G4F7_THERO</name>
<dbReference type="InterPro" id="IPR017871">
    <property type="entry name" value="ABC_transporter-like_CS"/>
</dbReference>
<comment type="caution">
    <text evidence="6">The sequence shown here is derived from an EMBL/GenBank/DDBJ whole genome shotgun (WGS) entry which is preliminary data.</text>
</comment>
<dbReference type="InterPro" id="IPR027417">
    <property type="entry name" value="P-loop_NTPase"/>
</dbReference>
<dbReference type="InterPro" id="IPR052156">
    <property type="entry name" value="BCAA_Transport_ATP-bd_LivF"/>
</dbReference>
<dbReference type="Gene3D" id="3.40.50.300">
    <property type="entry name" value="P-loop containing nucleotide triphosphate hydrolases"/>
    <property type="match status" value="1"/>
</dbReference>
<dbReference type="SUPFAM" id="SSF52540">
    <property type="entry name" value="P-loop containing nucleoside triphosphate hydrolases"/>
    <property type="match status" value="1"/>
</dbReference>
<dbReference type="PROSITE" id="PS50893">
    <property type="entry name" value="ABC_TRANSPORTER_2"/>
    <property type="match status" value="1"/>
</dbReference>
<evidence type="ECO:0000256" key="2">
    <source>
        <dbReference type="ARBA" id="ARBA00022448"/>
    </source>
</evidence>
<keyword evidence="5" id="KW-0029">Amino-acid transport</keyword>
<dbReference type="GO" id="GO:0015807">
    <property type="term" value="P:L-amino acid transport"/>
    <property type="evidence" value="ECO:0007669"/>
    <property type="project" value="TreeGrafter"/>
</dbReference>
<evidence type="ECO:0000256" key="1">
    <source>
        <dbReference type="ARBA" id="ARBA00005417"/>
    </source>
</evidence>
<dbReference type="GO" id="GO:0015658">
    <property type="term" value="F:branched-chain amino acid transmembrane transporter activity"/>
    <property type="evidence" value="ECO:0007669"/>
    <property type="project" value="TreeGrafter"/>
</dbReference>
<sequence>MTNAPLLEVRGLHAYYGQSHVLQGIDLVLGHEPLAVLGRNGMGKTTLCLALTGLLPSVRGSIRFAGHELVGQAPHRIAALGVGYVPQGRRIFPSLTVEEHLRLVPRRATGTGDVWTPERIYALFPRLAERRRQPAGTLSGGEQQMLAIARALLTNPQLLIMDEPSEGLAPVIVEQLIATLRHLAEGGLAILLVEQRLAVATAVAQRIAIMVGGRIALETSSDRLLADPALQQRYLGVSARRAA</sequence>
<evidence type="ECO:0000313" key="6">
    <source>
        <dbReference type="EMBL" id="HEF66326.1"/>
    </source>
</evidence>
<dbReference type="Pfam" id="PF00005">
    <property type="entry name" value="ABC_tran"/>
    <property type="match status" value="1"/>
</dbReference>
<dbReference type="AlphaFoldDB" id="A0A7C1G4F7"/>
<organism evidence="6">
    <name type="scientific">Thermomicrobium roseum</name>
    <dbReference type="NCBI Taxonomy" id="500"/>
    <lineage>
        <taxon>Bacteria</taxon>
        <taxon>Pseudomonadati</taxon>
        <taxon>Thermomicrobiota</taxon>
        <taxon>Thermomicrobia</taxon>
        <taxon>Thermomicrobiales</taxon>
        <taxon>Thermomicrobiaceae</taxon>
        <taxon>Thermomicrobium</taxon>
    </lineage>
</organism>
<gene>
    <name evidence="6" type="ORF">ENP47_12135</name>
</gene>
<dbReference type="GO" id="GO:0016887">
    <property type="term" value="F:ATP hydrolysis activity"/>
    <property type="evidence" value="ECO:0007669"/>
    <property type="project" value="InterPro"/>
</dbReference>